<sequence>MPAKKSIPLHYQIVLGIILGAALGLVAGKIDGGPAFIVDWVKPIGTIFIRLLKLLAVPLVFVSLTKGISDLKDFSTLSRMSFRTIGLYMLTTVFAVLLGLFLVNFFQPGSFVSEETVTALGASITETTNAKVGAGAAGAAAGPLDFFVNMVPDNLFAALSANGRMLQVIFFTILFSVCVLLVPEKSRTPIKELVDALNVVMLKMVDLIILLSPYAVVALMAALFAETTDVGIIKALLSYALVMLFGMAIMLTIYPSLARVFGGVPLMTFVRGILPAQLVAFSTSSSMATLPVTMDCLEENLGVKNEVVSFVCPVGATINMDATSLMQAIATVFVCQVLGHDLAWNDQLVIVLTATLASIGAAGTPSAGIVMLVIVLESVGFPSEKLPLALTMILAVDRPLDMVRTVVNITGDCCVAVLVGRRL</sequence>
<dbReference type="GO" id="GO:0015293">
    <property type="term" value="F:symporter activity"/>
    <property type="evidence" value="ECO:0007669"/>
    <property type="project" value="UniProtKB-KW"/>
</dbReference>
<evidence type="ECO:0000256" key="4">
    <source>
        <dbReference type="ARBA" id="ARBA00022692"/>
    </source>
</evidence>
<dbReference type="PRINTS" id="PR00173">
    <property type="entry name" value="EDTRNSPORT"/>
</dbReference>
<proteinExistence type="predicted"/>
<evidence type="ECO:0000256" key="6">
    <source>
        <dbReference type="ARBA" id="ARBA00023136"/>
    </source>
</evidence>
<evidence type="ECO:0000313" key="8">
    <source>
        <dbReference type="EMBL" id="SEP97524.1"/>
    </source>
</evidence>
<evidence type="ECO:0000313" key="9">
    <source>
        <dbReference type="Proteomes" id="UP000199021"/>
    </source>
</evidence>
<keyword evidence="6 7" id="KW-0472">Membrane</keyword>
<dbReference type="RefSeq" id="WP_090165966.1">
    <property type="nucleotide sequence ID" value="NZ_FOFB01000004.1"/>
</dbReference>
<dbReference type="AlphaFoldDB" id="A0A1H9C8P9"/>
<reference evidence="9" key="1">
    <citation type="submission" date="2016-10" db="EMBL/GenBank/DDBJ databases">
        <authorList>
            <person name="Varghese N."/>
            <person name="Submissions S."/>
        </authorList>
    </citation>
    <scope>NUCLEOTIDE SEQUENCE [LARGE SCALE GENOMIC DNA]</scope>
    <source>
        <strain evidence="9">DSM 24740</strain>
    </source>
</reference>
<dbReference type="Pfam" id="PF00375">
    <property type="entry name" value="SDF"/>
    <property type="match status" value="1"/>
</dbReference>
<feature type="transmembrane region" description="Helical" evidence="7">
    <location>
        <begin position="348"/>
        <end position="376"/>
    </location>
</feature>
<name>A0A1H9C8P9_9BACT</name>
<keyword evidence="4 7" id="KW-0812">Transmembrane</keyword>
<keyword evidence="5 7" id="KW-1133">Transmembrane helix</keyword>
<feature type="transmembrane region" description="Helical" evidence="7">
    <location>
        <begin position="204"/>
        <end position="225"/>
    </location>
</feature>
<dbReference type="STRING" id="478744.SAMN05444359_104105"/>
<keyword evidence="9" id="KW-1185">Reference proteome</keyword>
<dbReference type="PANTHER" id="PTHR42865">
    <property type="entry name" value="PROTON/GLUTAMATE-ASPARTATE SYMPORTER"/>
    <property type="match status" value="1"/>
</dbReference>
<dbReference type="SUPFAM" id="SSF118215">
    <property type="entry name" value="Proton glutamate symport protein"/>
    <property type="match status" value="1"/>
</dbReference>
<dbReference type="GO" id="GO:0005886">
    <property type="term" value="C:plasma membrane"/>
    <property type="evidence" value="ECO:0007669"/>
    <property type="project" value="UniProtKB-SubCell"/>
</dbReference>
<feature type="transmembrane region" description="Helical" evidence="7">
    <location>
        <begin position="44"/>
        <end position="64"/>
    </location>
</feature>
<evidence type="ECO:0000256" key="5">
    <source>
        <dbReference type="ARBA" id="ARBA00022989"/>
    </source>
</evidence>
<evidence type="ECO:0000256" key="1">
    <source>
        <dbReference type="ARBA" id="ARBA00004651"/>
    </source>
</evidence>
<gene>
    <name evidence="8" type="ORF">SAMN05444359_104105</name>
</gene>
<protein>
    <submittedName>
        <fullName evidence="8">Na+/H+-dicarboxylate symporter</fullName>
    </submittedName>
</protein>
<dbReference type="Proteomes" id="UP000199021">
    <property type="component" value="Unassembled WGS sequence"/>
</dbReference>
<keyword evidence="2" id="KW-0813">Transport</keyword>
<dbReference type="InterPro" id="IPR001991">
    <property type="entry name" value="Na-dicarboxylate_symporter"/>
</dbReference>
<feature type="transmembrane region" description="Helical" evidence="7">
    <location>
        <begin position="231"/>
        <end position="253"/>
    </location>
</feature>
<dbReference type="InterPro" id="IPR036458">
    <property type="entry name" value="Na:dicarbo_symporter_sf"/>
</dbReference>
<comment type="subcellular location">
    <subcellularLocation>
        <location evidence="1">Cell membrane</location>
        <topology evidence="1">Multi-pass membrane protein</topology>
    </subcellularLocation>
</comment>
<accession>A0A1H9C8P9</accession>
<organism evidence="8 9">
    <name type="scientific">Neolewinella agarilytica</name>
    <dbReference type="NCBI Taxonomy" id="478744"/>
    <lineage>
        <taxon>Bacteria</taxon>
        <taxon>Pseudomonadati</taxon>
        <taxon>Bacteroidota</taxon>
        <taxon>Saprospiria</taxon>
        <taxon>Saprospirales</taxon>
        <taxon>Lewinellaceae</taxon>
        <taxon>Neolewinella</taxon>
    </lineage>
</organism>
<dbReference type="Gene3D" id="1.10.3860.10">
    <property type="entry name" value="Sodium:dicarboxylate symporter"/>
    <property type="match status" value="1"/>
</dbReference>
<feature type="transmembrane region" description="Helical" evidence="7">
    <location>
        <begin position="165"/>
        <end position="183"/>
    </location>
</feature>
<evidence type="ECO:0000256" key="3">
    <source>
        <dbReference type="ARBA" id="ARBA00022475"/>
    </source>
</evidence>
<dbReference type="OrthoDB" id="9768885at2"/>
<evidence type="ECO:0000256" key="2">
    <source>
        <dbReference type="ARBA" id="ARBA00022448"/>
    </source>
</evidence>
<dbReference type="PANTHER" id="PTHR42865:SF7">
    <property type="entry name" value="PROTON_GLUTAMATE-ASPARTATE SYMPORTER"/>
    <property type="match status" value="1"/>
</dbReference>
<keyword evidence="3" id="KW-1003">Cell membrane</keyword>
<evidence type="ECO:0000256" key="7">
    <source>
        <dbReference type="SAM" id="Phobius"/>
    </source>
</evidence>
<dbReference type="FunCoup" id="A0A1H9C8P9">
    <property type="interactions" value="133"/>
</dbReference>
<dbReference type="EMBL" id="FOFB01000004">
    <property type="protein sequence ID" value="SEP97524.1"/>
    <property type="molecule type" value="Genomic_DNA"/>
</dbReference>
<feature type="transmembrane region" description="Helical" evidence="7">
    <location>
        <begin position="85"/>
        <end position="106"/>
    </location>
</feature>
<dbReference type="InParanoid" id="A0A1H9C8P9"/>